<dbReference type="InterPro" id="IPR005135">
    <property type="entry name" value="Endo/exonuclease/phosphatase"/>
</dbReference>
<evidence type="ECO:0000313" key="3">
    <source>
        <dbReference type="Proteomes" id="UP000186817"/>
    </source>
</evidence>
<accession>A0A1Q9EJQ6</accession>
<name>A0A1Q9EJQ6_SYMMI</name>
<protein>
    <recommendedName>
        <fullName evidence="1">Endonuclease/exonuclease/phosphatase domain-containing protein</fullName>
    </recommendedName>
</protein>
<keyword evidence="3" id="KW-1185">Reference proteome</keyword>
<reference evidence="2 3" key="1">
    <citation type="submission" date="2016-02" db="EMBL/GenBank/DDBJ databases">
        <title>Genome analysis of coral dinoflagellate symbionts highlights evolutionary adaptations to a symbiotic lifestyle.</title>
        <authorList>
            <person name="Aranda M."/>
            <person name="Li Y."/>
            <person name="Liew Y.J."/>
            <person name="Baumgarten S."/>
            <person name="Simakov O."/>
            <person name="Wilson M."/>
            <person name="Piel J."/>
            <person name="Ashoor H."/>
            <person name="Bougouffa S."/>
            <person name="Bajic V.B."/>
            <person name="Ryu T."/>
            <person name="Ravasi T."/>
            <person name="Bayer T."/>
            <person name="Micklem G."/>
            <person name="Kim H."/>
            <person name="Bhak J."/>
            <person name="Lajeunesse T.C."/>
            <person name="Voolstra C.R."/>
        </authorList>
    </citation>
    <scope>NUCLEOTIDE SEQUENCE [LARGE SCALE GENOMIC DNA]</scope>
    <source>
        <strain evidence="2 3">CCMP2467</strain>
    </source>
</reference>
<dbReference type="Gene3D" id="3.60.10.10">
    <property type="entry name" value="Endonuclease/exonuclease/phosphatase"/>
    <property type="match status" value="1"/>
</dbReference>
<gene>
    <name evidence="2" type="ORF">AK812_SmicGene8859</name>
</gene>
<dbReference type="PANTHER" id="PTHR14859">
    <property type="entry name" value="CALCOFLUOR WHITE HYPERSENSITIVE PROTEIN PRECURSOR"/>
    <property type="match status" value="1"/>
</dbReference>
<dbReference type="GO" id="GO:0016020">
    <property type="term" value="C:membrane"/>
    <property type="evidence" value="ECO:0007669"/>
    <property type="project" value="GOC"/>
</dbReference>
<comment type="caution">
    <text evidence="2">The sequence shown here is derived from an EMBL/GenBank/DDBJ whole genome shotgun (WGS) entry which is preliminary data.</text>
</comment>
<feature type="domain" description="Endonuclease/exonuclease/phosphatase" evidence="1">
    <location>
        <begin position="56"/>
        <end position="361"/>
    </location>
</feature>
<dbReference type="InterPro" id="IPR036691">
    <property type="entry name" value="Endo/exonu/phosph_ase_sf"/>
</dbReference>
<dbReference type="OrthoDB" id="2159729at2759"/>
<sequence length="371" mass="41105">MARSLAPLAAAAAAALEFPRRRVRCEDRSDVPRWLREGVDQDPSRQAKIQAYEEAQASMARILEAIETLDADVIALQEVGIPDGLGDSGRWSAKDGELTPKKVGSAPDVADAASLVEAMSRQLFDSTGVALGSAKTKEDGAVLLKHLSHLGYREGVYSPAFRSGQLVLSRYPLEHVTTVMLDRNRADENRTAAVVRLRHNNEQLTVVSTHLDVWAEMRGYFGMAEGEAIRLLEFEALHEATKEDRNVIVLGDFNAPSQRQASCSPLHAEGLRLIDRLSVQRDPKALRHFLPRDSPRIPEEMTALGFAQKLGYRHAWQHLPVPCAPLYSHWSGQLIDHCLLRGGAKIRVSHFDVFHTDASDHLPLVIDLEVD</sequence>
<dbReference type="GO" id="GO:0003824">
    <property type="term" value="F:catalytic activity"/>
    <property type="evidence" value="ECO:0007669"/>
    <property type="project" value="InterPro"/>
</dbReference>
<organism evidence="2 3">
    <name type="scientific">Symbiodinium microadriaticum</name>
    <name type="common">Dinoflagellate</name>
    <name type="synonym">Zooxanthella microadriatica</name>
    <dbReference type="NCBI Taxonomy" id="2951"/>
    <lineage>
        <taxon>Eukaryota</taxon>
        <taxon>Sar</taxon>
        <taxon>Alveolata</taxon>
        <taxon>Dinophyceae</taxon>
        <taxon>Suessiales</taxon>
        <taxon>Symbiodiniaceae</taxon>
        <taxon>Symbiodinium</taxon>
    </lineage>
</organism>
<dbReference type="PANTHER" id="PTHR14859:SF1">
    <property type="entry name" value="PGAP2-INTERACTING PROTEIN"/>
    <property type="match status" value="1"/>
</dbReference>
<dbReference type="Proteomes" id="UP000186817">
    <property type="component" value="Unassembled WGS sequence"/>
</dbReference>
<dbReference type="EMBL" id="LSRX01000133">
    <property type="protein sequence ID" value="OLQ07686.1"/>
    <property type="molecule type" value="Genomic_DNA"/>
</dbReference>
<dbReference type="OMA" id="LYSHWSG"/>
<dbReference type="Pfam" id="PF03372">
    <property type="entry name" value="Exo_endo_phos"/>
    <property type="match status" value="1"/>
</dbReference>
<evidence type="ECO:0000259" key="1">
    <source>
        <dbReference type="Pfam" id="PF03372"/>
    </source>
</evidence>
<proteinExistence type="predicted"/>
<dbReference type="SUPFAM" id="SSF56219">
    <property type="entry name" value="DNase I-like"/>
    <property type="match status" value="1"/>
</dbReference>
<dbReference type="InterPro" id="IPR051916">
    <property type="entry name" value="GPI-anchor_lipid_remodeler"/>
</dbReference>
<dbReference type="GO" id="GO:0006506">
    <property type="term" value="P:GPI anchor biosynthetic process"/>
    <property type="evidence" value="ECO:0007669"/>
    <property type="project" value="TreeGrafter"/>
</dbReference>
<evidence type="ECO:0000313" key="2">
    <source>
        <dbReference type="EMBL" id="OLQ07686.1"/>
    </source>
</evidence>
<dbReference type="AlphaFoldDB" id="A0A1Q9EJQ6"/>